<reference evidence="3" key="1">
    <citation type="journal article" date="2019" name="Nat. Commun.">
        <title>Expansion of phycobilisome linker gene families in mesophilic red algae.</title>
        <authorList>
            <person name="Lee J."/>
            <person name="Kim D."/>
            <person name="Bhattacharya D."/>
            <person name="Yoon H.S."/>
        </authorList>
    </citation>
    <scope>NUCLEOTIDE SEQUENCE [LARGE SCALE GENOMIC DNA]</scope>
    <source>
        <strain evidence="3">CCMP 1328</strain>
    </source>
</reference>
<feature type="region of interest" description="Disordered" evidence="1">
    <location>
        <begin position="913"/>
        <end position="949"/>
    </location>
</feature>
<feature type="region of interest" description="Disordered" evidence="1">
    <location>
        <begin position="790"/>
        <end position="816"/>
    </location>
</feature>
<dbReference type="OMA" id="CSHDEND"/>
<accession>A0A5J4Z8E3</accession>
<sequence>MARSMEGLRALRCEACGKGLGEHEGEGAQEDANTFHACGICSGLLVCSDCVYRGRHAELTGLVNARGSGRSSDSSGRQPGGSQWTGDHAVPPSAVPHAAHHPMFPVELRADLLSDQVVDESVRELVAAASARQLGSGATESERSTARHVRLRTSHMHALTASAPAGRLEQGDAARLARALFADSLSASSSIHDEASERPPLTSNLKALNSGNSRMDESMERDASVPEHGRADEEERDDGHEGEDDEEDEDADEDGEDDDGDDDDEYGEYEDDVEDEENGHGDRMEERFALQGLDRDEIEMIRNAVFSESMALHTSHDSGGALMTDVEAELELVFEMVNSGTMARVDAQAVLDQVEQRVLQELERDRDRERERTYTHAGSGGEVRDRSEARWQLQDLSDAEIGNSENTFAARQRNEASWNDLRHRLEISNVSAPGGVAPNSAFARTDASVGRILPVEISEPDMHLAPSSSTALSLSSGGGLVSVEPHGDDAREDGANDDNLEGNDGYEEDDHGTRYEQQSLDAGERESVFSERTSVAANMSTASSGVHRFAAMSVVATASASEYNDNDGDADVDGCSLDDERFRGSFSCGDSESQSQISTEELLERVSLEERLLFRMFDSEHQLMRYQQQRGQNRRPPAGTGMTSGTNANANANANAGFASTLFGASGSAANGNVFNHALPSANNHETASNASSASSKAGRARRIVRPDSESAERPQQNSGKPERPSSSAHDSSRRRGAQMRSPHESAPGSSASHARMGERGHAGASSSGGGIGATTTMLQTTDRALGHAAVGDSGSEASYKWNHSRSQNVNDDEPQNLQRVAGSTGTSLGIDHTTITGASANIRSQAGNEGTRTNGTSHLGTRSGNISARTTKEGAQTAATAPVAPKGQLRRIFVRNLLRSSLAVDLASVALDDDLPVASTPSKTRSKKSASPRKHGFNNSNHKKDLPM</sequence>
<evidence type="ECO:0000256" key="1">
    <source>
        <dbReference type="SAM" id="MobiDB-lite"/>
    </source>
</evidence>
<dbReference type="AlphaFoldDB" id="A0A5J4Z8E3"/>
<feature type="compositionally biased region" description="Low complexity" evidence="1">
    <location>
        <begin position="66"/>
        <end position="97"/>
    </location>
</feature>
<keyword evidence="3" id="KW-1185">Reference proteome</keyword>
<feature type="compositionally biased region" description="Basic residues" evidence="1">
    <location>
        <begin position="925"/>
        <end position="937"/>
    </location>
</feature>
<feature type="compositionally biased region" description="Basic and acidic residues" evidence="1">
    <location>
        <begin position="365"/>
        <end position="374"/>
    </location>
</feature>
<feature type="region of interest" description="Disordered" evidence="1">
    <location>
        <begin position="681"/>
        <end position="775"/>
    </location>
</feature>
<feature type="region of interest" description="Disordered" evidence="1">
    <location>
        <begin position="846"/>
        <end position="883"/>
    </location>
</feature>
<feature type="region of interest" description="Disordered" evidence="1">
    <location>
        <begin position="365"/>
        <end position="388"/>
    </location>
</feature>
<feature type="compositionally biased region" description="Basic and acidic residues" evidence="1">
    <location>
        <begin position="214"/>
        <end position="239"/>
    </location>
</feature>
<name>A0A5J4Z8E3_PORPP</name>
<gene>
    <name evidence="2" type="ORF">FVE85_6907</name>
</gene>
<proteinExistence type="predicted"/>
<organism evidence="2 3">
    <name type="scientific">Porphyridium purpureum</name>
    <name type="common">Red alga</name>
    <name type="synonym">Porphyridium cruentum</name>
    <dbReference type="NCBI Taxonomy" id="35688"/>
    <lineage>
        <taxon>Eukaryota</taxon>
        <taxon>Rhodophyta</taxon>
        <taxon>Bangiophyceae</taxon>
        <taxon>Porphyridiales</taxon>
        <taxon>Porphyridiaceae</taxon>
        <taxon>Porphyridium</taxon>
    </lineage>
</organism>
<feature type="compositionally biased region" description="Acidic residues" evidence="1">
    <location>
        <begin position="240"/>
        <end position="277"/>
    </location>
</feature>
<feature type="compositionally biased region" description="Polar residues" evidence="1">
    <location>
        <begin position="714"/>
        <end position="730"/>
    </location>
</feature>
<feature type="region of interest" description="Disordered" evidence="1">
    <location>
        <begin position="463"/>
        <end position="512"/>
    </location>
</feature>
<dbReference type="EMBL" id="VRMN01000001">
    <property type="protein sequence ID" value="KAA8499322.1"/>
    <property type="molecule type" value="Genomic_DNA"/>
</dbReference>
<comment type="caution">
    <text evidence="2">The sequence shown here is derived from an EMBL/GenBank/DDBJ whole genome shotgun (WGS) entry which is preliminary data.</text>
</comment>
<feature type="region of interest" description="Disordered" evidence="1">
    <location>
        <begin position="189"/>
        <end position="283"/>
    </location>
</feature>
<feature type="compositionally biased region" description="Low complexity" evidence="1">
    <location>
        <begin position="681"/>
        <end position="698"/>
    </location>
</feature>
<evidence type="ECO:0000313" key="3">
    <source>
        <dbReference type="Proteomes" id="UP000324585"/>
    </source>
</evidence>
<feature type="region of interest" description="Disordered" evidence="1">
    <location>
        <begin position="65"/>
        <end position="98"/>
    </location>
</feature>
<feature type="compositionally biased region" description="Polar residues" evidence="1">
    <location>
        <begin position="805"/>
        <end position="816"/>
    </location>
</feature>
<feature type="compositionally biased region" description="Polar residues" evidence="1">
    <location>
        <begin position="201"/>
        <end position="213"/>
    </location>
</feature>
<dbReference type="Proteomes" id="UP000324585">
    <property type="component" value="Unassembled WGS sequence"/>
</dbReference>
<protein>
    <submittedName>
        <fullName evidence="2">Uncharacterized protein</fullName>
    </submittedName>
</protein>
<evidence type="ECO:0000313" key="2">
    <source>
        <dbReference type="EMBL" id="KAA8499322.1"/>
    </source>
</evidence>
<feature type="compositionally biased region" description="Acidic residues" evidence="1">
    <location>
        <begin position="495"/>
        <end position="510"/>
    </location>
</feature>
<feature type="region of interest" description="Disordered" evidence="1">
    <location>
        <begin position="626"/>
        <end position="648"/>
    </location>
</feature>
<feature type="compositionally biased region" description="Polar residues" evidence="1">
    <location>
        <begin position="846"/>
        <end position="880"/>
    </location>
</feature>
<feature type="compositionally biased region" description="Basic and acidic residues" evidence="1">
    <location>
        <begin position="485"/>
        <end position="494"/>
    </location>
</feature>